<dbReference type="SUPFAM" id="SSF56300">
    <property type="entry name" value="Metallo-dependent phosphatases"/>
    <property type="match status" value="1"/>
</dbReference>
<accession>A0A8T8E2N7</accession>
<evidence type="ECO:0000313" key="2">
    <source>
        <dbReference type="Proteomes" id="UP000637819"/>
    </source>
</evidence>
<sequence length="463" mass="52272">MSSAEELTDAELEVVAQLPASASELSDSCGVTEDTIRSRIMRVREKHGSDAIVYHRDDGQYRAAVDFDVEQEEQELGELNEREEYILKSLPATSQELADDLGIEEVVVDAHIDSIAEKGYEVEFDERTGTYHSEESVTLRSSEHVGQRTRAANKWWQKKDDELVREFRALETPKTEIQYEPGNQDFVSHLTDIHMGDLVHDDASNEVYNTEITQNVIEYITDKQLELYQLQSQLVDFDCWHELWGGDFLTNSGIYQGQWEDLDAWLDEQHDALVEPILKRLKAISEVAPVVNVVCKTGNHGEHRASGKSKQANADLIFYKHIRNTVSQLQKYGGLLQNVNFQIGSSAPYKNFEMRGGKVRGHLRHGQNRKPQAVTSKGTEQWSQTLHRHEFDIAYMGHVHTGKRLGINGKPVFVTGSPKPSGEFAEQIAAGDDDNIALCHGVSDDGLTFTYPIDLRDFKPIST</sequence>
<dbReference type="RefSeq" id="WP_204748401.1">
    <property type="nucleotide sequence ID" value="NZ_CP069188.1"/>
</dbReference>
<protein>
    <submittedName>
        <fullName evidence="1">Uncharacterized protein</fullName>
    </submittedName>
</protein>
<reference evidence="1 2" key="1">
    <citation type="submission" date="2021-01" db="EMBL/GenBank/DDBJ databases">
        <title>Genome Sequence and Methylation Pattern of Haloterrigena salifodinae BOL5-1, An Extremely Halophilic Archaeon from a Bolivian Salt Mine.</title>
        <authorList>
            <person name="DasSarma P."/>
            <person name="Anton B.P."/>
            <person name="DasSarma S.L."/>
            <person name="von Ehrenheim H.A.L."/>
            <person name="Martinez F.L."/>
            <person name="Guzman D."/>
            <person name="Roberts R.J."/>
            <person name="DasSarma S."/>
        </authorList>
    </citation>
    <scope>NUCLEOTIDE SEQUENCE [LARGE SCALE GENOMIC DNA]</scope>
    <source>
        <strain evidence="1 2">BOL5-1</strain>
    </source>
</reference>
<keyword evidence="2" id="KW-1185">Reference proteome</keyword>
<dbReference type="OrthoDB" id="199411at2157"/>
<proteinExistence type="predicted"/>
<gene>
    <name evidence="1" type="ORF">JMJ58_03725</name>
</gene>
<dbReference type="GeneID" id="62874203"/>
<dbReference type="EMBL" id="CP069188">
    <property type="protein sequence ID" value="QRV16018.1"/>
    <property type="molecule type" value="Genomic_DNA"/>
</dbReference>
<organism evidence="1 2">
    <name type="scientific">Haloterrigena salifodinae</name>
    <dbReference type="NCBI Taxonomy" id="2675099"/>
    <lineage>
        <taxon>Archaea</taxon>
        <taxon>Methanobacteriati</taxon>
        <taxon>Methanobacteriota</taxon>
        <taxon>Stenosarchaea group</taxon>
        <taxon>Halobacteria</taxon>
        <taxon>Halobacteriales</taxon>
        <taxon>Natrialbaceae</taxon>
        <taxon>Haloterrigena</taxon>
    </lineage>
</organism>
<dbReference type="KEGG" id="hsal:JMJ58_03725"/>
<dbReference type="AlphaFoldDB" id="A0A8T8E2N7"/>
<dbReference type="Proteomes" id="UP000637819">
    <property type="component" value="Chromosome"/>
</dbReference>
<evidence type="ECO:0000313" key="1">
    <source>
        <dbReference type="EMBL" id="QRV16018.1"/>
    </source>
</evidence>
<dbReference type="InterPro" id="IPR029052">
    <property type="entry name" value="Metallo-depent_PP-like"/>
</dbReference>
<name>A0A8T8E2N7_9EURY</name>